<proteinExistence type="predicted"/>
<dbReference type="EMBL" id="JAFHKU010000132">
    <property type="protein sequence ID" value="MBN3559243.1"/>
    <property type="molecule type" value="Genomic_DNA"/>
</dbReference>
<sequence length="65" mass="6769">MIAAVGASVFCLVRGVLDCRRGHYVWGVLGIASGLILAFMPIQTHAVKVDLPVEGQGPTPAPKPS</sequence>
<accession>A0AA41DBC9</accession>
<evidence type="ECO:0000256" key="1">
    <source>
        <dbReference type="SAM" id="Phobius"/>
    </source>
</evidence>
<evidence type="ECO:0000313" key="2">
    <source>
        <dbReference type="EMBL" id="MBN3559243.1"/>
    </source>
</evidence>
<feature type="transmembrane region" description="Helical" evidence="1">
    <location>
        <begin position="25"/>
        <end position="42"/>
    </location>
</feature>
<keyword evidence="1" id="KW-1133">Transmembrane helix</keyword>
<protein>
    <submittedName>
        <fullName evidence="2">Uncharacterized protein</fullName>
    </submittedName>
</protein>
<keyword evidence="1" id="KW-0812">Transmembrane</keyword>
<organism evidence="2 3">
    <name type="scientific">Sphingomonas yabuuchiae</name>
    <dbReference type="NCBI Taxonomy" id="172044"/>
    <lineage>
        <taxon>Bacteria</taxon>
        <taxon>Pseudomonadati</taxon>
        <taxon>Pseudomonadota</taxon>
        <taxon>Alphaproteobacteria</taxon>
        <taxon>Sphingomonadales</taxon>
        <taxon>Sphingomonadaceae</taxon>
        <taxon>Sphingomonas</taxon>
    </lineage>
</organism>
<dbReference type="Proteomes" id="UP000704529">
    <property type="component" value="Unassembled WGS sequence"/>
</dbReference>
<evidence type="ECO:0000313" key="3">
    <source>
        <dbReference type="Proteomes" id="UP000704529"/>
    </source>
</evidence>
<gene>
    <name evidence="2" type="ORF">JYA60_13515</name>
</gene>
<keyword evidence="1" id="KW-0472">Membrane</keyword>
<comment type="caution">
    <text evidence="2">The sequence shown here is derived from an EMBL/GenBank/DDBJ whole genome shotgun (WGS) entry which is preliminary data.</text>
</comment>
<name>A0AA41DBC9_9SPHN</name>
<dbReference type="AlphaFoldDB" id="A0AA41DBC9"/>
<reference evidence="2" key="1">
    <citation type="submission" date="2021-01" db="EMBL/GenBank/DDBJ databases">
        <title>Genome Sequencing of Type Strains.</title>
        <authorList>
            <person name="Lemaire J.F."/>
            <person name="Inderbitzin P."/>
            <person name="Collins S.B."/>
            <person name="Wespe N."/>
            <person name="Knight-Connoni V."/>
        </authorList>
    </citation>
    <scope>NUCLEOTIDE SEQUENCE</scope>
    <source>
        <strain evidence="2">DSM 14562</strain>
    </source>
</reference>